<sequence>MDWLDLLAVQGILKSLLQHHSSKASILRRSAFFTVQLSHPYMTTGKTIALTRWTFVGKIMSLLLHMLSRLVITFLPRSKRLLISWLQSPSTVIFEPPKIKSELFPLFPLFPHLFHMK</sequence>
<reference evidence="1" key="2">
    <citation type="submission" date="2025-08" db="UniProtKB">
        <authorList>
            <consortium name="Ensembl"/>
        </authorList>
    </citation>
    <scope>IDENTIFICATION</scope>
</reference>
<proteinExistence type="predicted"/>
<reference evidence="1" key="3">
    <citation type="submission" date="2025-09" db="UniProtKB">
        <authorList>
            <consortium name="Ensembl"/>
        </authorList>
    </citation>
    <scope>IDENTIFICATION</scope>
</reference>
<organism evidence="1">
    <name type="scientific">Ovis aries</name>
    <name type="common">Sheep</name>
    <dbReference type="NCBI Taxonomy" id="9940"/>
    <lineage>
        <taxon>Eukaryota</taxon>
        <taxon>Metazoa</taxon>
        <taxon>Chordata</taxon>
        <taxon>Craniata</taxon>
        <taxon>Vertebrata</taxon>
        <taxon>Euteleostomi</taxon>
        <taxon>Mammalia</taxon>
        <taxon>Eutheria</taxon>
        <taxon>Laurasiatheria</taxon>
        <taxon>Artiodactyla</taxon>
        <taxon>Ruminantia</taxon>
        <taxon>Pecora</taxon>
        <taxon>Bovidae</taxon>
        <taxon>Caprinae</taxon>
        <taxon>Ovis</taxon>
    </lineage>
</organism>
<accession>A0AC11CZM9</accession>
<evidence type="ECO:0000313" key="1">
    <source>
        <dbReference type="Ensembl" id="ENSOARP00020037605.1"/>
    </source>
</evidence>
<dbReference type="Ensembl" id="ENSOART00020073058.1">
    <property type="protein sequence ID" value="ENSOARP00020037605.1"/>
    <property type="gene ID" value="ENSOARG00020036085.1"/>
</dbReference>
<protein>
    <submittedName>
        <fullName evidence="1">Uncharacterized protein</fullName>
    </submittedName>
</protein>
<name>A0AC11CZM9_SHEEP</name>
<reference evidence="1" key="1">
    <citation type="submission" date="2020-11" db="EMBL/GenBank/DDBJ databases">
        <authorList>
            <person name="Davenport K.M."/>
            <person name="Bickhart D.M."/>
            <person name="Smith T.P.L."/>
            <person name="Murdoch B.M."/>
            <person name="Rosen B.D."/>
        </authorList>
    </citation>
    <scope>NUCLEOTIDE SEQUENCE [LARGE SCALE GENOMIC DNA]</scope>
    <source>
        <strain evidence="1">OAR_USU_Benz2616</strain>
    </source>
</reference>